<accession>A0A3B6TV05</accession>
<dbReference type="AlphaFoldDB" id="A0A3B6TV05"/>
<dbReference type="Gramene" id="TraesWEE_scaffold_021116_01G000100.1">
    <property type="protein sequence ID" value="TraesWEE_scaffold_021116_01G000100.1"/>
    <property type="gene ID" value="TraesWEE_scaffold_021116_01G000100"/>
</dbReference>
<evidence type="ECO:0000313" key="1">
    <source>
        <dbReference type="EnsemblPlants" id="TraesCS7D02G390100.1.cds1"/>
    </source>
</evidence>
<evidence type="ECO:0000313" key="2">
    <source>
        <dbReference type="Proteomes" id="UP000019116"/>
    </source>
</evidence>
<name>A0A3B6TV05_WHEAT</name>
<reference evidence="1" key="2">
    <citation type="submission" date="2018-10" db="UniProtKB">
        <authorList>
            <consortium name="EnsemblPlants"/>
        </authorList>
    </citation>
    <scope>IDENTIFICATION</scope>
</reference>
<keyword evidence="2" id="KW-1185">Reference proteome</keyword>
<dbReference type="PaxDb" id="4565-Traes_7DL_99D814AF3.1"/>
<dbReference type="PANTHER" id="PTHR33052">
    <property type="entry name" value="DUF4228 DOMAIN PROTEIN-RELATED"/>
    <property type="match status" value="1"/>
</dbReference>
<dbReference type="Gramene" id="TraesCLE_scaffold_122590_01G000100.1">
    <property type="protein sequence ID" value="TraesCLE_scaffold_122590_01G000100.1"/>
    <property type="gene ID" value="TraesCLE_scaffold_122590_01G000100"/>
</dbReference>
<dbReference type="Gramene" id="TraesCS7D02G390100.1">
    <property type="protein sequence ID" value="TraesCS7D02G390100.1.cds1"/>
    <property type="gene ID" value="TraesCS7D02G390100"/>
</dbReference>
<dbReference type="Proteomes" id="UP000019116">
    <property type="component" value="Chromosome 7D"/>
</dbReference>
<proteinExistence type="predicted"/>
<evidence type="ECO:0008006" key="3">
    <source>
        <dbReference type="Google" id="ProtNLM"/>
    </source>
</evidence>
<dbReference type="Gramene" id="TraesCS7D03G0920100.1">
    <property type="protein sequence ID" value="TraesCS7D03G0920100.1.CDS1"/>
    <property type="gene ID" value="TraesCS7D03G0920100"/>
</dbReference>
<dbReference type="Gramene" id="TraesROB_scaffold_041372_01G000100.1">
    <property type="protein sequence ID" value="TraesROB_scaffold_041372_01G000100.1"/>
    <property type="gene ID" value="TraesROB_scaffold_041372_01G000100"/>
</dbReference>
<protein>
    <recommendedName>
        <fullName evidence="3">DUF4228 domain protein</fullName>
    </recommendedName>
</protein>
<gene>
    <name evidence="1" type="primary">LOC123168297</name>
</gene>
<dbReference type="Gramene" id="TraesRN7D0100945400.1">
    <property type="protein sequence ID" value="TraesRN7D0100945400.1"/>
    <property type="gene ID" value="TraesRN7D0100945400"/>
</dbReference>
<organism evidence="1">
    <name type="scientific">Triticum aestivum</name>
    <name type="common">Wheat</name>
    <dbReference type="NCBI Taxonomy" id="4565"/>
    <lineage>
        <taxon>Eukaryota</taxon>
        <taxon>Viridiplantae</taxon>
        <taxon>Streptophyta</taxon>
        <taxon>Embryophyta</taxon>
        <taxon>Tracheophyta</taxon>
        <taxon>Spermatophyta</taxon>
        <taxon>Magnoliopsida</taxon>
        <taxon>Liliopsida</taxon>
        <taxon>Poales</taxon>
        <taxon>Poaceae</taxon>
        <taxon>BOP clade</taxon>
        <taxon>Pooideae</taxon>
        <taxon>Triticodae</taxon>
        <taxon>Triticeae</taxon>
        <taxon>Triticinae</taxon>
        <taxon>Triticum</taxon>
    </lineage>
</organism>
<dbReference type="OrthoDB" id="661163at2759"/>
<dbReference type="Gramene" id="TraesCAD_scaffold_073754_01G000100.1">
    <property type="protein sequence ID" value="TraesCAD_scaffold_073754_01G000100.1"/>
    <property type="gene ID" value="TraesCAD_scaffold_073754_01G000100"/>
</dbReference>
<dbReference type="EnsemblPlants" id="TraesCS7D02G390100.1">
    <property type="protein sequence ID" value="TraesCS7D02G390100.1.cds1"/>
    <property type="gene ID" value="TraesCS7D02G390100"/>
</dbReference>
<dbReference type="STRING" id="4565.A0A3B6TV05"/>
<dbReference type="InterPro" id="IPR025322">
    <property type="entry name" value="PADRE_dom"/>
</dbReference>
<reference evidence="1" key="1">
    <citation type="submission" date="2018-08" db="EMBL/GenBank/DDBJ databases">
        <authorList>
            <person name="Rossello M."/>
        </authorList>
    </citation>
    <scope>NUCLEOTIDE SEQUENCE [LARGE SCALE GENOMIC DNA]</scope>
    <source>
        <strain evidence="1">cv. Chinese Spring</strain>
    </source>
</reference>
<sequence length="239" mass="25311">MSTRFQIQLSSTFGAWSIYPSSFRVQSSPNTKTIHPVFKKPWMGSGLSHSHRSSVAPQQQPSSARVIAADGSLTEFATASSSPVTVSDVLGDNAGDSFFLCSSDVLYFDEDVPALGGGELLRPGQIYFVLPQAMLGRPLSSADMAAMAVRASEALAARARPRGRGAGIRKVRVTPVHAEGGRGGVDAQVNAKLNERTLGEYSVKAYGSPARIAKKAAMAAFSPVKRALKPLSTIQEDAE</sequence>
<dbReference type="Pfam" id="PF14009">
    <property type="entry name" value="PADRE"/>
    <property type="match status" value="1"/>
</dbReference>